<keyword evidence="1" id="KW-0620">Polyamine biosynthesis</keyword>
<sequence>MPSRRHRATRALLPVEAVPIATGSAQLVVDAERPELVTLLVNGVPSSCLDLDDPRYLEFEYHQQMAAVVDLLPPGPLRALHLGAGACTFPRWLDSVRPGSHQLAVDVDDVLVRRVRQWFELPRSPALRVRAADALTTLSGMAERSWDLVVRDVFAGDATPRELTTRSAAEQVRRVLRPEGLYLVNCVDRPPLPLARAEAATLAEAVGPVMVVAEPAVLRGRRYGNVVLAAGGPGFDLGRLARALRVLAVPARLLDPGESADFARSARPIE</sequence>
<dbReference type="PANTHER" id="PTHR43317:SF1">
    <property type="entry name" value="THERMOSPERMINE SYNTHASE ACAULIS5"/>
    <property type="match status" value="1"/>
</dbReference>
<comment type="caution">
    <text evidence="2">The sequence shown here is derived from an EMBL/GenBank/DDBJ whole genome shotgun (WGS) entry which is preliminary data.</text>
</comment>
<dbReference type="InterPro" id="IPR029063">
    <property type="entry name" value="SAM-dependent_MTases_sf"/>
</dbReference>
<dbReference type="CDD" id="cd02440">
    <property type="entry name" value="AdoMet_MTases"/>
    <property type="match status" value="1"/>
</dbReference>
<protein>
    <submittedName>
        <fullName evidence="2">Fused MFS/spermidine synthase</fullName>
    </submittedName>
</protein>
<reference evidence="2 3" key="1">
    <citation type="submission" date="2023-07" db="EMBL/GenBank/DDBJ databases">
        <title>Description of novel actinomycetes strains, isolated from tidal flat sediment.</title>
        <authorList>
            <person name="Lu C."/>
        </authorList>
    </citation>
    <scope>NUCLEOTIDE SEQUENCE [LARGE SCALE GENOMIC DNA]</scope>
    <source>
        <strain evidence="2 3">SYSU T00b441</strain>
    </source>
</reference>
<organism evidence="2 3">
    <name type="scientific">Actinotalea lenta</name>
    <dbReference type="NCBI Taxonomy" id="3064654"/>
    <lineage>
        <taxon>Bacteria</taxon>
        <taxon>Bacillati</taxon>
        <taxon>Actinomycetota</taxon>
        <taxon>Actinomycetes</taxon>
        <taxon>Micrococcales</taxon>
        <taxon>Cellulomonadaceae</taxon>
        <taxon>Actinotalea</taxon>
    </lineage>
</organism>
<proteinExistence type="predicted"/>
<accession>A0ABT9DDM1</accession>
<name>A0ABT9DDM1_9CELL</name>
<dbReference type="NCBIfam" id="NF037959">
    <property type="entry name" value="MFS_SpdSyn"/>
    <property type="match status" value="1"/>
</dbReference>
<dbReference type="PANTHER" id="PTHR43317">
    <property type="entry name" value="THERMOSPERMINE SYNTHASE ACAULIS5"/>
    <property type="match status" value="1"/>
</dbReference>
<dbReference type="Proteomes" id="UP001232536">
    <property type="component" value="Unassembled WGS sequence"/>
</dbReference>
<dbReference type="SUPFAM" id="SSF53335">
    <property type="entry name" value="S-adenosyl-L-methionine-dependent methyltransferases"/>
    <property type="match status" value="1"/>
</dbReference>
<dbReference type="RefSeq" id="WP_304601038.1">
    <property type="nucleotide sequence ID" value="NZ_JAUQYP010000001.1"/>
</dbReference>
<evidence type="ECO:0000313" key="2">
    <source>
        <dbReference type="EMBL" id="MDO8107413.1"/>
    </source>
</evidence>
<gene>
    <name evidence="2" type="ORF">Q6348_09415</name>
</gene>
<dbReference type="EMBL" id="JAUQYP010000001">
    <property type="protein sequence ID" value="MDO8107413.1"/>
    <property type="molecule type" value="Genomic_DNA"/>
</dbReference>
<evidence type="ECO:0000256" key="1">
    <source>
        <dbReference type="ARBA" id="ARBA00023115"/>
    </source>
</evidence>
<keyword evidence="3" id="KW-1185">Reference proteome</keyword>
<evidence type="ECO:0000313" key="3">
    <source>
        <dbReference type="Proteomes" id="UP001232536"/>
    </source>
</evidence>
<dbReference type="Gene3D" id="3.40.50.150">
    <property type="entry name" value="Vaccinia Virus protein VP39"/>
    <property type="match status" value="1"/>
</dbReference>